<dbReference type="PROSITE" id="PS00086">
    <property type="entry name" value="CYTOCHROME_P450"/>
    <property type="match status" value="1"/>
</dbReference>
<keyword evidence="6" id="KW-0503">Monooxygenase</keyword>
<keyword evidence="4" id="KW-0560">Oxidoreductase</keyword>
<evidence type="ECO:0000256" key="3">
    <source>
        <dbReference type="ARBA" id="ARBA00022723"/>
    </source>
</evidence>
<dbReference type="InterPro" id="IPR002401">
    <property type="entry name" value="Cyt_P450_E_grp-I"/>
</dbReference>
<reference evidence="7 8" key="1">
    <citation type="journal article" date="2024" name="IMA Fungus">
        <title>IMA Genome - F19 : A genome assembly and annotation guide to empower mycologists, including annotated draft genome sequences of Ceratocystis pirilliformis, Diaporthe australafricana, Fusarium ophioides, Paecilomyces lecythidis, and Sporothrix stenoceras.</title>
        <authorList>
            <person name="Aylward J."/>
            <person name="Wilson A.M."/>
            <person name="Visagie C.M."/>
            <person name="Spraker J."/>
            <person name="Barnes I."/>
            <person name="Buitendag C."/>
            <person name="Ceriani C."/>
            <person name="Del Mar Angel L."/>
            <person name="du Plessis D."/>
            <person name="Fuchs T."/>
            <person name="Gasser K."/>
            <person name="Kramer D."/>
            <person name="Li W."/>
            <person name="Munsamy K."/>
            <person name="Piso A."/>
            <person name="Price J.L."/>
            <person name="Sonnekus B."/>
            <person name="Thomas C."/>
            <person name="van der Nest A."/>
            <person name="van Dijk A."/>
            <person name="van Heerden A."/>
            <person name="van Vuuren N."/>
            <person name="Yilmaz N."/>
            <person name="Duong T.A."/>
            <person name="van der Merwe N.A."/>
            <person name="Wingfield M.J."/>
            <person name="Wingfield B.D."/>
        </authorList>
    </citation>
    <scope>NUCLEOTIDE SEQUENCE [LARGE SCALE GENOMIC DNA]</scope>
    <source>
        <strain evidence="7 8">CMW 18167</strain>
    </source>
</reference>
<evidence type="ECO:0000313" key="7">
    <source>
        <dbReference type="EMBL" id="KAL1870308.1"/>
    </source>
</evidence>
<dbReference type="CDD" id="cd07713">
    <property type="entry name" value="DHPS-like_MBL-fold"/>
    <property type="match status" value="1"/>
</dbReference>
<evidence type="ECO:0000256" key="5">
    <source>
        <dbReference type="ARBA" id="ARBA00023004"/>
    </source>
</evidence>
<dbReference type="Proteomes" id="UP001583193">
    <property type="component" value="Unassembled WGS sequence"/>
</dbReference>
<dbReference type="CDD" id="cd11063">
    <property type="entry name" value="CYP52"/>
    <property type="match status" value="1"/>
</dbReference>
<evidence type="ECO:0000256" key="6">
    <source>
        <dbReference type="ARBA" id="ARBA00023033"/>
    </source>
</evidence>
<evidence type="ECO:0000256" key="2">
    <source>
        <dbReference type="ARBA" id="ARBA00010617"/>
    </source>
</evidence>
<dbReference type="PANTHER" id="PTHR24287">
    <property type="entry name" value="P450, PUTATIVE (EUROFUNG)-RELATED"/>
    <property type="match status" value="1"/>
</dbReference>
<comment type="caution">
    <text evidence="7">The sequence shown here is derived from an EMBL/GenBank/DDBJ whole genome shotgun (WGS) entry which is preliminary data.</text>
</comment>
<keyword evidence="3" id="KW-0479">Metal-binding</keyword>
<dbReference type="PANTHER" id="PTHR24287:SF5">
    <property type="entry name" value="P450, PUTATIVE (EUROFUNG)-RELATED"/>
    <property type="match status" value="1"/>
</dbReference>
<dbReference type="InterPro" id="IPR041712">
    <property type="entry name" value="DHPS-like_MBL-fold"/>
</dbReference>
<evidence type="ECO:0000256" key="4">
    <source>
        <dbReference type="ARBA" id="ARBA00023002"/>
    </source>
</evidence>
<dbReference type="SUPFAM" id="SSF48264">
    <property type="entry name" value="Cytochrome P450"/>
    <property type="match status" value="1"/>
</dbReference>
<dbReference type="InterPro" id="IPR047146">
    <property type="entry name" value="Cyt_P450_E_CYP52_fungi"/>
</dbReference>
<comment type="cofactor">
    <cofactor evidence="1">
        <name>heme</name>
        <dbReference type="ChEBI" id="CHEBI:30413"/>
    </cofactor>
</comment>
<keyword evidence="8" id="KW-1185">Reference proteome</keyword>
<accession>A0ABR3X341</accession>
<dbReference type="SUPFAM" id="SSF56281">
    <property type="entry name" value="Metallo-hydrolase/oxidoreductase"/>
    <property type="match status" value="1"/>
</dbReference>
<keyword evidence="5" id="KW-0408">Iron</keyword>
<gene>
    <name evidence="7" type="ORF">Plec18167_007442</name>
</gene>
<name>A0ABR3X341_9EURO</name>
<organism evidence="7 8">
    <name type="scientific">Paecilomyces lecythidis</name>
    <dbReference type="NCBI Taxonomy" id="3004212"/>
    <lineage>
        <taxon>Eukaryota</taxon>
        <taxon>Fungi</taxon>
        <taxon>Dikarya</taxon>
        <taxon>Ascomycota</taxon>
        <taxon>Pezizomycotina</taxon>
        <taxon>Eurotiomycetes</taxon>
        <taxon>Eurotiomycetidae</taxon>
        <taxon>Eurotiales</taxon>
        <taxon>Thermoascaceae</taxon>
        <taxon>Paecilomyces</taxon>
    </lineage>
</organism>
<dbReference type="PRINTS" id="PR00463">
    <property type="entry name" value="EP450I"/>
</dbReference>
<dbReference type="Gene3D" id="1.10.630.10">
    <property type="entry name" value="Cytochrome P450"/>
    <property type="match status" value="1"/>
</dbReference>
<evidence type="ECO:0000256" key="1">
    <source>
        <dbReference type="ARBA" id="ARBA00001971"/>
    </source>
</evidence>
<dbReference type="InterPro" id="IPR036396">
    <property type="entry name" value="Cyt_P450_sf"/>
</dbReference>
<protein>
    <submittedName>
        <fullName evidence="7">Uncharacterized protein</fullName>
    </submittedName>
</protein>
<dbReference type="Pfam" id="PF00067">
    <property type="entry name" value="p450"/>
    <property type="match status" value="1"/>
</dbReference>
<dbReference type="Gene3D" id="3.60.15.10">
    <property type="entry name" value="Ribonuclease Z/Hydroxyacylglutathione hydrolase-like"/>
    <property type="match status" value="1"/>
</dbReference>
<dbReference type="InterPro" id="IPR001128">
    <property type="entry name" value="Cyt_P450"/>
</dbReference>
<proteinExistence type="inferred from homology"/>
<evidence type="ECO:0000313" key="8">
    <source>
        <dbReference type="Proteomes" id="UP001583193"/>
    </source>
</evidence>
<dbReference type="PRINTS" id="PR00385">
    <property type="entry name" value="P450"/>
</dbReference>
<dbReference type="EMBL" id="JAVDPF010000031">
    <property type="protein sequence ID" value="KAL1870308.1"/>
    <property type="molecule type" value="Genomic_DNA"/>
</dbReference>
<sequence>MPRSLPLVEVDSLEALVIIDNELDPMSPVPQDTVQVTGLMQHLATGSPHKLHDRGDASKEMHMEDICCSAHGLSILVTATKGDTKHSLLFDLGPEEAAFERNAKRLRADLSSVEVIQLSHWHRDHSGGMLKAIQMIREAKEEKGLSDTGVVVDLHPSRPDYRGLGIGDNIISLQADPTFEEIGNAGATIDKHSEAHTVLDDMFLISGEIPRVTPYEHGLKNAMRFAKDDGEWFSDEMIADERFLMCNLKGKGIVMFTGCSHAGVVNSSKHALSLIKGSTPLHAVVGGFHLAMSEESHMDSTVSDLRKLDPAVLLPGHCTGWRAKFIIETEMPAPRFVLDAAKAHHENRLLKFYDDIFRYATNACPNCVELNIFGNRRYLITREPEHCKAVLTGNFADFGKGPIFHELWRPFLGDSIFTTDGKQWSDSRHLIRPMFLKDRISDLDIFERHAQTMMDLFGGPGEPFDLVDLFYRMTLDVTTEFLLGNGINSLENPKGEFVQAFADVQRIQMLVTIMGPLSCFYPRRRYKRGIKVIDDFVLPFVHRALSLPDEELEKLTKSEKSFTFLHALARYTRDPKMIRDQVISVLLAGRDTTAATLSWAFYELSHYPKVYAKLRREILETLGPTQAPTYEDLKGMTYLKYTLNEVLRLYPAVPYNIRFALADSTLPTGGGPNGDLPLSILKGDGVIYSAVAMHRRKDLYPPVSEVFPDPAIFCPDRWYTWKPKPWQYIPFNGGPRICIGQNFALAEMSYVIVRILQRYERLEYKGDWEQQFHKADLVGTPGHGVNVAFYPSTNEKEA</sequence>
<dbReference type="InterPro" id="IPR017972">
    <property type="entry name" value="Cyt_P450_CS"/>
</dbReference>
<dbReference type="InterPro" id="IPR036866">
    <property type="entry name" value="RibonucZ/Hydroxyglut_hydro"/>
</dbReference>
<comment type="similarity">
    <text evidence="2">Belongs to the cytochrome P450 family.</text>
</comment>